<name>A0ABW3KXB3_9BACI</name>
<evidence type="ECO:0000256" key="1">
    <source>
        <dbReference type="SAM" id="MobiDB-lite"/>
    </source>
</evidence>
<dbReference type="Gene3D" id="3.10.350.10">
    <property type="entry name" value="LysM domain"/>
    <property type="match status" value="1"/>
</dbReference>
<evidence type="ECO:0000256" key="2">
    <source>
        <dbReference type="SAM" id="Phobius"/>
    </source>
</evidence>
<feature type="region of interest" description="Disordered" evidence="1">
    <location>
        <begin position="1"/>
        <end position="21"/>
    </location>
</feature>
<proteinExistence type="predicted"/>
<dbReference type="InterPro" id="IPR018392">
    <property type="entry name" value="LysM"/>
</dbReference>
<dbReference type="InterPro" id="IPR036779">
    <property type="entry name" value="LysM_dom_sf"/>
</dbReference>
<dbReference type="RefSeq" id="WP_386057089.1">
    <property type="nucleotide sequence ID" value="NZ_JBHTKL010000001.1"/>
</dbReference>
<feature type="domain" description="LysM" evidence="3">
    <location>
        <begin position="119"/>
        <end position="165"/>
    </location>
</feature>
<dbReference type="Proteomes" id="UP001596990">
    <property type="component" value="Unassembled WGS sequence"/>
</dbReference>
<comment type="caution">
    <text evidence="4">The sequence shown here is derived from an EMBL/GenBank/DDBJ whole genome shotgun (WGS) entry which is preliminary data.</text>
</comment>
<keyword evidence="2" id="KW-0472">Membrane</keyword>
<keyword evidence="2" id="KW-0812">Transmembrane</keyword>
<sequence>MSTNHNELKEDNDSMKVDKQEKNHYESPEIDVLDLPPRKKVHQANKTKMKWKLSLPIIRFLLVIFLLVIIGILTYPYWKDSLEDIPVFSQETEGGVVGERLVLKSEVTGLPEPPEGYVYYKVREGETVNTIVKEHFGTNDTVEQLERINQSDLKDLSEGDVIIVPASPKPVSTPE</sequence>
<dbReference type="SMART" id="SM00257">
    <property type="entry name" value="LysM"/>
    <property type="match status" value="1"/>
</dbReference>
<keyword evidence="2" id="KW-1133">Transmembrane helix</keyword>
<gene>
    <name evidence="4" type="ORF">ACFQ2J_04845</name>
</gene>
<evidence type="ECO:0000259" key="3">
    <source>
        <dbReference type="SMART" id="SM00257"/>
    </source>
</evidence>
<evidence type="ECO:0000313" key="5">
    <source>
        <dbReference type="Proteomes" id="UP001596990"/>
    </source>
</evidence>
<reference evidence="5" key="1">
    <citation type="journal article" date="2019" name="Int. J. Syst. Evol. Microbiol.">
        <title>The Global Catalogue of Microorganisms (GCM) 10K type strain sequencing project: providing services to taxonomists for standard genome sequencing and annotation.</title>
        <authorList>
            <consortium name="The Broad Institute Genomics Platform"/>
            <consortium name="The Broad Institute Genome Sequencing Center for Infectious Disease"/>
            <person name="Wu L."/>
            <person name="Ma J."/>
        </authorList>
    </citation>
    <scope>NUCLEOTIDE SEQUENCE [LARGE SCALE GENOMIC DNA]</scope>
    <source>
        <strain evidence="5">CCUG 56607</strain>
    </source>
</reference>
<dbReference type="SUPFAM" id="SSF54106">
    <property type="entry name" value="LysM domain"/>
    <property type="match status" value="1"/>
</dbReference>
<feature type="transmembrane region" description="Helical" evidence="2">
    <location>
        <begin position="57"/>
        <end position="78"/>
    </location>
</feature>
<organism evidence="4 5">
    <name type="scientific">Thalassobacillus hwangdonensis</name>
    <dbReference type="NCBI Taxonomy" id="546108"/>
    <lineage>
        <taxon>Bacteria</taxon>
        <taxon>Bacillati</taxon>
        <taxon>Bacillota</taxon>
        <taxon>Bacilli</taxon>
        <taxon>Bacillales</taxon>
        <taxon>Bacillaceae</taxon>
        <taxon>Thalassobacillus</taxon>
    </lineage>
</organism>
<protein>
    <submittedName>
        <fullName evidence="4">LysM peptidoglycan-binding domain-containing protein</fullName>
    </submittedName>
</protein>
<evidence type="ECO:0000313" key="4">
    <source>
        <dbReference type="EMBL" id="MFD1018524.1"/>
    </source>
</evidence>
<dbReference type="CDD" id="cd00118">
    <property type="entry name" value="LysM"/>
    <property type="match status" value="1"/>
</dbReference>
<dbReference type="EMBL" id="JBHTKL010000001">
    <property type="protein sequence ID" value="MFD1018524.1"/>
    <property type="molecule type" value="Genomic_DNA"/>
</dbReference>
<keyword evidence="5" id="KW-1185">Reference proteome</keyword>
<accession>A0ABW3KXB3</accession>